<evidence type="ECO:0000313" key="4">
    <source>
        <dbReference type="Proteomes" id="UP000028878"/>
    </source>
</evidence>
<feature type="chain" id="PRO_5009681607" evidence="2">
    <location>
        <begin position="28"/>
        <end position="665"/>
    </location>
</feature>
<sequence length="665" mass="72408" precursor="true">MTFARARPRSHALLAALLLAWPGLAPAQTAAPTAAATSTHAPTPTPAPAPYVDREIEGLPPQEVDDAPALDYDASGWPRYLRLEARLASDPFDRRGGSYLGYGGYGQLETPNHGALSFDGQYSPRSGGGTLTLRQRGVPLGDGWVGNHELGLINSLAPSLTRLPSRVYVPSSYLRGLSGEWERPDAGWQWQLSSGQPGRLGILPDTRFITTPGRRHTLGAQWRPSSSDGWGVALQHERAEGVRPFGLPDSAPLLDADATRLALRHDAGALRWQAQWLSDRSSAIAGSRQGGWADVEWDSDSGAWSHGVGAYRLDTGLSWAGQPMASDLEGLYLRTRYLQRRWSADGSLDWLRSISRRDSRGFYGTGSLRWRVGRDSQASVGLAVRDLDGRDWSAYGDWRWTNDLGASGLRLEAEGGDSRRRLTRLVHDQEWPVSTGWALSSSLGIARQGEQAGRGLTGNQWTAALNASVPVGQRAGLRGSLSTEQGPGSAQRSSINLNANWRLNNRWELEGSWVWNRGQFPVVASLDPLTPPVVVDQTLSGRSFYLLLRYQRQAGSRDFPLGGQAGQGGGRLEGVVFFDGNRNGVQEANELGVPNATVFLDNRYAMRTDSQGRFEFPLVASGTHTVTLRADSLPLPWNVVGDGSLPTEVQLRQTTRLSLSVQRAE</sequence>
<keyword evidence="2" id="KW-0732">Signal</keyword>
<evidence type="ECO:0000256" key="2">
    <source>
        <dbReference type="SAM" id="SignalP"/>
    </source>
</evidence>
<accession>A0A1L1PQE2</accession>
<evidence type="ECO:0000313" key="3">
    <source>
        <dbReference type="EMBL" id="CDN89973.1"/>
    </source>
</evidence>
<dbReference type="EMBL" id="CCAE010000059">
    <property type="protein sequence ID" value="CDN89973.1"/>
    <property type="molecule type" value="Genomic_DNA"/>
</dbReference>
<organism evidence="3 4">
    <name type="scientific">Hydrogenophaga intermedia</name>
    <dbReference type="NCBI Taxonomy" id="65786"/>
    <lineage>
        <taxon>Bacteria</taxon>
        <taxon>Pseudomonadati</taxon>
        <taxon>Pseudomonadota</taxon>
        <taxon>Betaproteobacteria</taxon>
        <taxon>Burkholderiales</taxon>
        <taxon>Comamonadaceae</taxon>
        <taxon>Hydrogenophaga</taxon>
    </lineage>
</organism>
<feature type="compositionally biased region" description="Low complexity" evidence="1">
    <location>
        <begin position="31"/>
        <end position="42"/>
    </location>
</feature>
<dbReference type="Proteomes" id="UP000028878">
    <property type="component" value="Unassembled WGS sequence"/>
</dbReference>
<dbReference type="InterPro" id="IPR013783">
    <property type="entry name" value="Ig-like_fold"/>
</dbReference>
<reference evidence="4" key="1">
    <citation type="submission" date="2014-11" db="EMBL/GenBank/DDBJ databases">
        <title>Draft genome sequence of Hydrogenophaga intermedia S1.</title>
        <authorList>
            <person name="Gan H.M."/>
            <person name="Chew T.H."/>
            <person name="Stolz A."/>
        </authorList>
    </citation>
    <scope>NUCLEOTIDE SEQUENCE [LARGE SCALE GENOMIC DNA]</scope>
    <source>
        <strain evidence="4">S1</strain>
    </source>
</reference>
<dbReference type="AlphaFoldDB" id="A0A1L1PQE2"/>
<evidence type="ECO:0000256" key="1">
    <source>
        <dbReference type="SAM" id="MobiDB-lite"/>
    </source>
</evidence>
<dbReference type="Gene3D" id="2.60.40.10">
    <property type="entry name" value="Immunoglobulins"/>
    <property type="match status" value="1"/>
</dbReference>
<dbReference type="RefSeq" id="WP_009515970.1">
    <property type="nucleotide sequence ID" value="NZ_CCAE010000059.1"/>
</dbReference>
<feature type="signal peptide" evidence="2">
    <location>
        <begin position="1"/>
        <end position="27"/>
    </location>
</feature>
<keyword evidence="4" id="KW-1185">Reference proteome</keyword>
<proteinExistence type="predicted"/>
<name>A0A1L1PQE2_HYDIT</name>
<gene>
    <name evidence="3" type="ORF">BN948_04413</name>
</gene>
<dbReference type="SUPFAM" id="SSF117074">
    <property type="entry name" value="Hypothetical protein PA1324"/>
    <property type="match status" value="1"/>
</dbReference>
<protein>
    <submittedName>
        <fullName evidence="3">Uncharacterized protein</fullName>
    </submittedName>
</protein>
<feature type="region of interest" description="Disordered" evidence="1">
    <location>
        <begin position="31"/>
        <end position="50"/>
    </location>
</feature>